<organism evidence="1 2">
    <name type="scientific">Flavivirga algicola</name>
    <dbReference type="NCBI Taxonomy" id="2729136"/>
    <lineage>
        <taxon>Bacteria</taxon>
        <taxon>Pseudomonadati</taxon>
        <taxon>Bacteroidota</taxon>
        <taxon>Flavobacteriia</taxon>
        <taxon>Flavobacteriales</taxon>
        <taxon>Flavobacteriaceae</taxon>
        <taxon>Flavivirga</taxon>
    </lineage>
</organism>
<accession>A0ABX1RTE7</accession>
<reference evidence="1 2" key="1">
    <citation type="submission" date="2020-04" db="EMBL/GenBank/DDBJ databases">
        <title>A Flavivirga sp. nov.</title>
        <authorList>
            <person name="Sun X."/>
        </authorList>
    </citation>
    <scope>NUCLEOTIDE SEQUENCE [LARGE SCALE GENOMIC DNA]</scope>
    <source>
        <strain evidence="1 2">Y03</strain>
    </source>
</reference>
<comment type="caution">
    <text evidence="1">The sequence shown here is derived from an EMBL/GenBank/DDBJ whole genome shotgun (WGS) entry which is preliminary data.</text>
</comment>
<dbReference type="EMBL" id="JABBHF010000001">
    <property type="protein sequence ID" value="NMH86270.1"/>
    <property type="molecule type" value="Genomic_DNA"/>
</dbReference>
<sequence length="72" mass="8289">MHLLIFETNIKSEEKVKSIQSTFSKHNDILKWSIDLEDVDNVLKIEATDNITETDIINIVKTHGFYIEALAD</sequence>
<evidence type="ECO:0000313" key="2">
    <source>
        <dbReference type="Proteomes" id="UP000746690"/>
    </source>
</evidence>
<keyword evidence="2" id="KW-1185">Reference proteome</keyword>
<gene>
    <name evidence="1" type="ORF">HHX25_02020</name>
</gene>
<evidence type="ECO:0000313" key="1">
    <source>
        <dbReference type="EMBL" id="NMH86270.1"/>
    </source>
</evidence>
<name>A0ABX1RTE7_9FLAO</name>
<dbReference type="Proteomes" id="UP000746690">
    <property type="component" value="Unassembled WGS sequence"/>
</dbReference>
<protein>
    <recommendedName>
        <fullName evidence="3">HMA domain-containing protein</fullName>
    </recommendedName>
</protein>
<dbReference type="RefSeq" id="WP_169669546.1">
    <property type="nucleotide sequence ID" value="NZ_JABBHF010000001.1"/>
</dbReference>
<proteinExistence type="predicted"/>
<evidence type="ECO:0008006" key="3">
    <source>
        <dbReference type="Google" id="ProtNLM"/>
    </source>
</evidence>